<dbReference type="InterPro" id="IPR052893">
    <property type="entry name" value="TCS_response_regulator"/>
</dbReference>
<keyword evidence="4" id="KW-1185">Reference proteome</keyword>
<dbReference type="eggNOG" id="COG0784">
    <property type="taxonomic scope" value="Bacteria"/>
</dbReference>
<dbReference type="Proteomes" id="UP000017148">
    <property type="component" value="Unassembled WGS sequence"/>
</dbReference>
<dbReference type="OrthoDB" id="9793918at2"/>
<proteinExistence type="predicted"/>
<dbReference type="PANTHER" id="PTHR44520">
    <property type="entry name" value="RESPONSE REGULATOR RCP1-RELATED"/>
    <property type="match status" value="1"/>
</dbReference>
<dbReference type="PANTHER" id="PTHR44520:SF2">
    <property type="entry name" value="RESPONSE REGULATOR RCP1"/>
    <property type="match status" value="1"/>
</dbReference>
<protein>
    <submittedName>
        <fullName evidence="3">Response regulator receiver protein</fullName>
    </submittedName>
</protein>
<gene>
    <name evidence="3" type="ORF">CALK_2032</name>
</gene>
<organism evidence="3 4">
    <name type="scientific">Chitinivibrio alkaliphilus ACht1</name>
    <dbReference type="NCBI Taxonomy" id="1313304"/>
    <lineage>
        <taxon>Bacteria</taxon>
        <taxon>Pseudomonadati</taxon>
        <taxon>Fibrobacterota</taxon>
        <taxon>Chitinivibrionia</taxon>
        <taxon>Chitinivibrionales</taxon>
        <taxon>Chitinivibrionaceae</taxon>
        <taxon>Chitinivibrio</taxon>
    </lineage>
</organism>
<evidence type="ECO:0000259" key="2">
    <source>
        <dbReference type="PROSITE" id="PS50110"/>
    </source>
</evidence>
<dbReference type="AlphaFoldDB" id="U7D3J5"/>
<reference evidence="3 4" key="1">
    <citation type="journal article" date="2013" name="Environ. Microbiol.">
        <title>Genome analysis of Chitinivibrio alkaliphilus gen. nov., sp. nov., a novel extremely haloalkaliphilic anaerobic chitinolytic bacterium from the candidate phylum Termite Group 3.</title>
        <authorList>
            <person name="Sorokin D.Y."/>
            <person name="Gumerov V.M."/>
            <person name="Rakitin A.L."/>
            <person name="Beletsky A.V."/>
            <person name="Damste J.S."/>
            <person name="Muyzer G."/>
            <person name="Mardanov A.V."/>
            <person name="Ravin N.V."/>
        </authorList>
    </citation>
    <scope>NUCLEOTIDE SEQUENCE [LARGE SCALE GENOMIC DNA]</scope>
    <source>
        <strain evidence="3 4">ACht1</strain>
    </source>
</reference>
<dbReference type="CDD" id="cd17557">
    <property type="entry name" value="REC_Rcp-like"/>
    <property type="match status" value="1"/>
</dbReference>
<evidence type="ECO:0000313" key="3">
    <source>
        <dbReference type="EMBL" id="ERP31074.1"/>
    </source>
</evidence>
<accession>U7D3J5</accession>
<dbReference type="RefSeq" id="WP_022637449.1">
    <property type="nucleotide sequence ID" value="NZ_ASJR01000020.1"/>
</dbReference>
<feature type="modified residue" description="4-aspartylphosphate" evidence="1">
    <location>
        <position position="72"/>
    </location>
</feature>
<dbReference type="InterPro" id="IPR001789">
    <property type="entry name" value="Sig_transdc_resp-reg_receiver"/>
</dbReference>
<sequence>MTETEREKKEVVLLIADDDDGHAELIIQNLRRAGVTNTIHRFYNGQEVIDFFFRSNNAIKRQEHTPYVLLLDIRMPRMDGMEVLRQIKQDPELKKLPVIMVTTTDDPFEIEECHALGCNSYITKPVEYSAFVTAIQQLGLFISIVQIPELQLPKKTQEQQNQ</sequence>
<dbReference type="Pfam" id="PF00072">
    <property type="entry name" value="Response_reg"/>
    <property type="match status" value="1"/>
</dbReference>
<dbReference type="GO" id="GO:0000160">
    <property type="term" value="P:phosphorelay signal transduction system"/>
    <property type="evidence" value="ECO:0007669"/>
    <property type="project" value="InterPro"/>
</dbReference>
<name>U7D3J5_9BACT</name>
<dbReference type="SMART" id="SM00448">
    <property type="entry name" value="REC"/>
    <property type="match status" value="1"/>
</dbReference>
<dbReference type="EMBL" id="ASJR01000020">
    <property type="protein sequence ID" value="ERP31074.1"/>
    <property type="molecule type" value="Genomic_DNA"/>
</dbReference>
<dbReference type="STRING" id="1313304.CALK_2032"/>
<keyword evidence="1" id="KW-0597">Phosphoprotein</keyword>
<evidence type="ECO:0000313" key="4">
    <source>
        <dbReference type="Proteomes" id="UP000017148"/>
    </source>
</evidence>
<comment type="caution">
    <text evidence="3">The sequence shown here is derived from an EMBL/GenBank/DDBJ whole genome shotgun (WGS) entry which is preliminary data.</text>
</comment>
<dbReference type="PROSITE" id="PS50110">
    <property type="entry name" value="RESPONSE_REGULATORY"/>
    <property type="match status" value="1"/>
</dbReference>
<evidence type="ECO:0000256" key="1">
    <source>
        <dbReference type="PROSITE-ProRule" id="PRU00169"/>
    </source>
</evidence>
<feature type="domain" description="Response regulatory" evidence="2">
    <location>
        <begin position="12"/>
        <end position="139"/>
    </location>
</feature>
<dbReference type="Gene3D" id="3.40.50.2300">
    <property type="match status" value="1"/>
</dbReference>
<dbReference type="InterPro" id="IPR011006">
    <property type="entry name" value="CheY-like_superfamily"/>
</dbReference>
<dbReference type="SUPFAM" id="SSF52172">
    <property type="entry name" value="CheY-like"/>
    <property type="match status" value="1"/>
</dbReference>